<protein>
    <submittedName>
        <fullName evidence="2">MBL fold metallo-hydrolase</fullName>
    </submittedName>
</protein>
<evidence type="ECO:0000313" key="3">
    <source>
        <dbReference type="Proteomes" id="UP000321362"/>
    </source>
</evidence>
<evidence type="ECO:0000313" key="2">
    <source>
        <dbReference type="EMBL" id="QEC80324.1"/>
    </source>
</evidence>
<accession>A0A5B8W8U3</accession>
<dbReference type="PANTHER" id="PTHR15032:SF4">
    <property type="entry name" value="N-ACYL-PHOSPHATIDYLETHANOLAMINE-HYDROLYZING PHOSPHOLIPASE D"/>
    <property type="match status" value="1"/>
</dbReference>
<dbReference type="PIRSF" id="PIRSF038896">
    <property type="entry name" value="NAPE-PLD"/>
    <property type="match status" value="1"/>
</dbReference>
<dbReference type="KEGG" id="mgk:FSB76_31820"/>
<dbReference type="Pfam" id="PF12706">
    <property type="entry name" value="Lactamase_B_2"/>
    <property type="match status" value="1"/>
</dbReference>
<dbReference type="EMBL" id="CP042437">
    <property type="protein sequence ID" value="QEC80324.1"/>
    <property type="molecule type" value="Genomic_DNA"/>
</dbReference>
<dbReference type="PANTHER" id="PTHR15032">
    <property type="entry name" value="N-ACYL-PHOSPHATIDYLETHANOLAMINE-HYDROLYZING PHOSPHOLIPASE D"/>
    <property type="match status" value="1"/>
</dbReference>
<dbReference type="InterPro" id="IPR024884">
    <property type="entry name" value="NAPE-PLD"/>
</dbReference>
<dbReference type="PROSITE" id="PS51257">
    <property type="entry name" value="PROKAR_LIPOPROTEIN"/>
    <property type="match status" value="1"/>
</dbReference>
<dbReference type="Gene3D" id="3.60.15.10">
    <property type="entry name" value="Ribonuclease Z/Hydroxyacylglutathione hydrolase-like"/>
    <property type="match status" value="1"/>
</dbReference>
<dbReference type="AlphaFoldDB" id="A0A5B8W8U3"/>
<dbReference type="GO" id="GO:0070290">
    <property type="term" value="F:N-acylphosphatidylethanolamine-specific phospholipase D activity"/>
    <property type="evidence" value="ECO:0007669"/>
    <property type="project" value="InterPro"/>
</dbReference>
<gene>
    <name evidence="2" type="ORF">FSB76_31820</name>
</gene>
<reference evidence="2 3" key="1">
    <citation type="journal article" date="2013" name="J. Microbiol.">
        <title>Mucilaginibacter ginsenosidivorax sp. nov., with ginsenoside converting activity isolated from sediment.</title>
        <authorList>
            <person name="Kim J.K."/>
            <person name="Choi T.E."/>
            <person name="Liu Q.M."/>
            <person name="Park H.Y."/>
            <person name="Yi T.H."/>
            <person name="Yoon M.H."/>
            <person name="Kim S.C."/>
            <person name="Im W.T."/>
        </authorList>
    </citation>
    <scope>NUCLEOTIDE SEQUENCE [LARGE SCALE GENOMIC DNA]</scope>
    <source>
        <strain evidence="2 3">KHI28</strain>
    </source>
</reference>
<evidence type="ECO:0000259" key="1">
    <source>
        <dbReference type="Pfam" id="PF12706"/>
    </source>
</evidence>
<proteinExistence type="predicted"/>
<dbReference type="GO" id="GO:0005737">
    <property type="term" value="C:cytoplasm"/>
    <property type="evidence" value="ECO:0007669"/>
    <property type="project" value="TreeGrafter"/>
</dbReference>
<dbReference type="InterPro" id="IPR036866">
    <property type="entry name" value="RibonucZ/Hydroxyglut_hydro"/>
</dbReference>
<dbReference type="GO" id="GO:0008270">
    <property type="term" value="F:zinc ion binding"/>
    <property type="evidence" value="ECO:0007669"/>
    <property type="project" value="InterPro"/>
</dbReference>
<keyword evidence="3" id="KW-1185">Reference proteome</keyword>
<sequence length="362" mass="40411">MKSSYLRGLMAVLLLTATAGCGLVRSMGKNPQGEELGRLKALSNYKNGSFENLAERSDSTIKRKFLFLHSRPKTIRPSHALPWVKTNLNTLAAPAPTIVWFGHSSLLIKTGQGNVLIDPIFSNHAGPVPGLITAFAGTMNYHAEDMPPIDVLIISHDHYDHLDYRTLKKLKDKIKMAVVPMGVGSDLVYWGFDPKKITELNWGQSVTLLGGLQVTATPAQHRSNRSYTQENKTLWASYVIQAGHYRLFYSGDSGYGPHFKKIGQQYGPFDLALMECGQYSPNWPWTHLLLGQTAQAAVDLQACLIQPIHWGKFVEANHPWNEPIEKLLPAAEKLGVEVNVPRIGEPYTLGDPLKTKIWWDFK</sequence>
<dbReference type="InterPro" id="IPR001279">
    <property type="entry name" value="Metallo-B-lactamas"/>
</dbReference>
<dbReference type="SUPFAM" id="SSF56281">
    <property type="entry name" value="Metallo-hydrolase/oxidoreductase"/>
    <property type="match status" value="1"/>
</dbReference>
<name>A0A5B8W8U3_9SPHI</name>
<keyword evidence="2" id="KW-0378">Hydrolase</keyword>
<feature type="domain" description="Metallo-beta-lactamase" evidence="1">
    <location>
        <begin position="114"/>
        <end position="310"/>
    </location>
</feature>
<organism evidence="2 3">
    <name type="scientific">Mucilaginibacter ginsenosidivorax</name>
    <dbReference type="NCBI Taxonomy" id="862126"/>
    <lineage>
        <taxon>Bacteria</taxon>
        <taxon>Pseudomonadati</taxon>
        <taxon>Bacteroidota</taxon>
        <taxon>Sphingobacteriia</taxon>
        <taxon>Sphingobacteriales</taxon>
        <taxon>Sphingobacteriaceae</taxon>
        <taxon>Mucilaginibacter</taxon>
    </lineage>
</organism>
<dbReference type="OrthoDB" id="9805728at2"/>
<dbReference type="Proteomes" id="UP000321362">
    <property type="component" value="Chromosome"/>
</dbReference>
<dbReference type="RefSeq" id="WP_147060763.1">
    <property type="nucleotide sequence ID" value="NZ_CP042437.1"/>
</dbReference>